<sequence>MLLRNHTIFNFKNLATLTLIIRFKYVISMFINVFDPRCGTYIFTPFRPSFDNVEEKYLNIIKKINDPILRHISLYFVQYYIDGYHYFRDSPQVHRDGACQYLRLWLQEKKDLFTYGGNCKKKKELWESNFKKLWDMLGNIYTITEDNKPRPWCKDYELAQLTILPREVIFSNCDDIISQEHSSKVHSCPTVQKECNCSVNETPISSPETVPPQEAGHPPETDQLSGTDRTKNLAVTSGFTAVGTLGTLFFLYRFTPMMSWFRRPGMNNVGTDLYMNPGGAESFLSMQQDNGSNNLFYHP</sequence>
<gene>
    <name evidence="3" type="ORF">PVP01_0007500</name>
</gene>
<feature type="region of interest" description="Disordered" evidence="1">
    <location>
        <begin position="203"/>
        <end position="227"/>
    </location>
</feature>
<name>A0A565A698_PLAVI</name>
<protein>
    <submittedName>
        <fullName evidence="3">VIR protein</fullName>
    </submittedName>
</protein>
<evidence type="ECO:0000313" key="3">
    <source>
        <dbReference type="EMBL" id="VVA00038.1"/>
    </source>
</evidence>
<organism evidence="3">
    <name type="scientific">Plasmodium vivax</name>
    <name type="common">malaria parasite P. vivax</name>
    <dbReference type="NCBI Taxonomy" id="5855"/>
    <lineage>
        <taxon>Eukaryota</taxon>
        <taxon>Sar</taxon>
        <taxon>Alveolata</taxon>
        <taxon>Apicomplexa</taxon>
        <taxon>Aconoidasida</taxon>
        <taxon>Haemosporida</taxon>
        <taxon>Plasmodiidae</taxon>
        <taxon>Plasmodium</taxon>
        <taxon>Plasmodium (Plasmodium)</taxon>
    </lineage>
</organism>
<dbReference type="AlphaFoldDB" id="A0A565A698"/>
<feature type="transmembrane region" description="Helical" evidence="2">
    <location>
        <begin position="233"/>
        <end position="254"/>
    </location>
</feature>
<evidence type="ECO:0000256" key="1">
    <source>
        <dbReference type="SAM" id="MobiDB-lite"/>
    </source>
</evidence>
<keyword evidence="2" id="KW-0812">Transmembrane</keyword>
<dbReference type="VEuPathDB" id="PlasmoDB:PVP01_0007500"/>
<dbReference type="Proteomes" id="UP000220605">
    <property type="component" value="Unassembled WGS sequence"/>
</dbReference>
<dbReference type="VEuPathDB" id="PlasmoDB:PVPAM_010008200"/>
<dbReference type="OrthoDB" id="387997at2759"/>
<evidence type="ECO:0000256" key="2">
    <source>
        <dbReference type="SAM" id="Phobius"/>
    </source>
</evidence>
<dbReference type="VEuPathDB" id="PlasmoDB:PVX_109790"/>
<accession>A0A565A698</accession>
<reference evidence="3" key="1">
    <citation type="submission" date="2016-07" db="EMBL/GenBank/DDBJ databases">
        <authorList>
            <consortium name="Pathogen Informatics"/>
        </authorList>
    </citation>
    <scope>NUCLEOTIDE SEQUENCE</scope>
</reference>
<proteinExistence type="predicted"/>
<dbReference type="VEuPathDB" id="PlasmoDB:PVW1_020027200"/>
<keyword evidence="2" id="KW-0472">Membrane</keyword>
<dbReference type="EMBL" id="FLZR02000028">
    <property type="protein sequence ID" value="VVA00038.1"/>
    <property type="molecule type" value="Genomic_DNA"/>
</dbReference>
<keyword evidence="2" id="KW-1133">Transmembrane helix</keyword>